<dbReference type="EMBL" id="CP071091">
    <property type="protein sequence ID" value="QSQ13744.1"/>
    <property type="molecule type" value="Genomic_DNA"/>
</dbReference>
<dbReference type="InterPro" id="IPR055170">
    <property type="entry name" value="GFO_IDH_MocA-like_dom"/>
</dbReference>
<organism evidence="6 7">
    <name type="scientific">Myxococcus landrumensis</name>
    <dbReference type="NCBI Taxonomy" id="2813577"/>
    <lineage>
        <taxon>Bacteria</taxon>
        <taxon>Pseudomonadati</taxon>
        <taxon>Myxococcota</taxon>
        <taxon>Myxococcia</taxon>
        <taxon>Myxococcales</taxon>
        <taxon>Cystobacterineae</taxon>
        <taxon>Myxococcaceae</taxon>
        <taxon>Myxococcus</taxon>
    </lineage>
</organism>
<keyword evidence="7" id="KW-1185">Reference proteome</keyword>
<dbReference type="NCBIfam" id="NF008607">
    <property type="entry name" value="PRK11579.1"/>
    <property type="match status" value="1"/>
</dbReference>
<dbReference type="InterPro" id="IPR036291">
    <property type="entry name" value="NAD(P)-bd_dom_sf"/>
</dbReference>
<evidence type="ECO:0000259" key="5">
    <source>
        <dbReference type="Pfam" id="PF22725"/>
    </source>
</evidence>
<dbReference type="InterPro" id="IPR000683">
    <property type="entry name" value="Gfo/Idh/MocA-like_OxRdtase_N"/>
</dbReference>
<evidence type="ECO:0000259" key="4">
    <source>
        <dbReference type="Pfam" id="PF01408"/>
    </source>
</evidence>
<gene>
    <name evidence="6" type="ORF">JY572_36355</name>
</gene>
<dbReference type="Gene3D" id="3.30.360.10">
    <property type="entry name" value="Dihydrodipicolinate Reductase, domain 2"/>
    <property type="match status" value="1"/>
</dbReference>
<dbReference type="PANTHER" id="PTHR43708">
    <property type="entry name" value="CONSERVED EXPRESSED OXIDOREDUCTASE (EUROFUNG)"/>
    <property type="match status" value="1"/>
</dbReference>
<keyword evidence="2" id="KW-0560">Oxidoreductase</keyword>
<feature type="compositionally biased region" description="Basic and acidic residues" evidence="3">
    <location>
        <begin position="341"/>
        <end position="355"/>
    </location>
</feature>
<evidence type="ECO:0000256" key="2">
    <source>
        <dbReference type="ARBA" id="ARBA00023002"/>
    </source>
</evidence>
<evidence type="ECO:0000256" key="1">
    <source>
        <dbReference type="ARBA" id="ARBA00010928"/>
    </source>
</evidence>
<sequence length="369" mass="39712">MASSETLRVALLGYGFAGKSFHAPLLRTVEGLSLRVVASSRPEAVHTDLPEVTVLSSAREAATHPDVDLVVVATPNETHASLAEAALRAGKHVVVDKPFTVTLAQARGLAALAKEQGRVLSVFQNRRWDSDFLALKALLARGALGRVTHVESRFDRFRPEVRSRWREQPVPGAGIWFDLGPHLVDQALQLFGVPDTVVALLSASRDGSAIEDWSQVTLVYPRRYVVLQASMLVAGGLPRFAVHGTRGSWLKHGMDAQERRLVAGELPGAEDWGTDPSPGRLFTGAAGDSLVTEAPRGDYRLYYAGVRDAVRGLARNPVTPAQAVAVSSVLEAALQSARRGCAREPDLTPEERRAFQADTDVAEAGSRAP</sequence>
<feature type="domain" description="GFO/IDH/MocA-like oxidoreductase" evidence="5">
    <location>
        <begin position="132"/>
        <end position="248"/>
    </location>
</feature>
<protein>
    <submittedName>
        <fullName evidence="6">Oxidoreductase</fullName>
    </submittedName>
</protein>
<name>A0ABX7N865_9BACT</name>
<dbReference type="PANTHER" id="PTHR43708:SF5">
    <property type="entry name" value="CONSERVED EXPRESSED OXIDOREDUCTASE (EUROFUNG)-RELATED"/>
    <property type="match status" value="1"/>
</dbReference>
<dbReference type="Proteomes" id="UP000663090">
    <property type="component" value="Chromosome"/>
</dbReference>
<dbReference type="InterPro" id="IPR051317">
    <property type="entry name" value="Gfo/Idh/MocA_oxidoreduct"/>
</dbReference>
<dbReference type="Pfam" id="PF22725">
    <property type="entry name" value="GFO_IDH_MocA_C3"/>
    <property type="match status" value="1"/>
</dbReference>
<feature type="region of interest" description="Disordered" evidence="3">
    <location>
        <begin position="341"/>
        <end position="369"/>
    </location>
</feature>
<dbReference type="SUPFAM" id="SSF51735">
    <property type="entry name" value="NAD(P)-binding Rossmann-fold domains"/>
    <property type="match status" value="1"/>
</dbReference>
<accession>A0ABX7N865</accession>
<dbReference type="Pfam" id="PF01408">
    <property type="entry name" value="GFO_IDH_MocA"/>
    <property type="match status" value="1"/>
</dbReference>
<evidence type="ECO:0000313" key="6">
    <source>
        <dbReference type="EMBL" id="QSQ13744.1"/>
    </source>
</evidence>
<reference evidence="6 7" key="1">
    <citation type="submission" date="2021-02" db="EMBL/GenBank/DDBJ databases">
        <title>De Novo genome assembly of isolated myxobacteria.</title>
        <authorList>
            <person name="Stevens D.C."/>
        </authorList>
    </citation>
    <scope>NUCLEOTIDE SEQUENCE [LARGE SCALE GENOMIC DNA]</scope>
    <source>
        <strain evidence="6 7">SCHIC003</strain>
    </source>
</reference>
<comment type="similarity">
    <text evidence="1">Belongs to the Gfo/Idh/MocA family.</text>
</comment>
<feature type="domain" description="Gfo/Idh/MocA-like oxidoreductase N-terminal" evidence="4">
    <location>
        <begin position="7"/>
        <end position="122"/>
    </location>
</feature>
<dbReference type="Gene3D" id="3.40.50.720">
    <property type="entry name" value="NAD(P)-binding Rossmann-like Domain"/>
    <property type="match status" value="1"/>
</dbReference>
<proteinExistence type="inferred from homology"/>
<dbReference type="RefSeq" id="WP_206715547.1">
    <property type="nucleotide sequence ID" value="NZ_CP071091.1"/>
</dbReference>
<evidence type="ECO:0000313" key="7">
    <source>
        <dbReference type="Proteomes" id="UP000663090"/>
    </source>
</evidence>
<evidence type="ECO:0000256" key="3">
    <source>
        <dbReference type="SAM" id="MobiDB-lite"/>
    </source>
</evidence>